<dbReference type="AlphaFoldDB" id="A0A369WUP6"/>
<name>A0A369WUP6_9GAMM</name>
<accession>A0A369WUP6</accession>
<dbReference type="Proteomes" id="UP000253769">
    <property type="component" value="Unassembled WGS sequence"/>
</dbReference>
<feature type="domain" description="Ice-binding protein C-terminal" evidence="1">
    <location>
        <begin position="314"/>
        <end position="337"/>
    </location>
</feature>
<dbReference type="NCBIfam" id="TIGR02595">
    <property type="entry name" value="PEP_CTERM"/>
    <property type="match status" value="1"/>
</dbReference>
<sequence>MKNNLFSGMHSALLLVEEQIYPAVISRWRINMKQLKTDSIKPLAAAIGLGLAVAASPASADINWNTGTTLFEDDNVDFLINDDGDGILEVGESLVAVAEVNTAGGVDIAPQELTAISVITLAGFADLDGGGIANDMIFTPGDFADIGLGTISTTYAGAMVAFWLDDTPNLDISAGSVLADSTSCTTLAGCVAQASDGDLWQVDGFEGGTQGLVDGDEFWVAFNAQADTNIVDVSNPAFSFGSVNAGLSILFNGTGRELVEDSQSCFPFCGSGAGVTNGAVDFIAQGSILGGGEGFTTGGSEWFATSDFDFTKQAIPEPASVALLAVGLLGVGASLRRRRS</sequence>
<dbReference type="InterPro" id="IPR013424">
    <property type="entry name" value="Ice-binding_C"/>
</dbReference>
<evidence type="ECO:0000259" key="1">
    <source>
        <dbReference type="Pfam" id="PF07589"/>
    </source>
</evidence>
<reference evidence="2 3" key="1">
    <citation type="submission" date="2018-07" db="EMBL/GenBank/DDBJ databases">
        <title>Motiliproteus coralliicola sp. nov., a bacterium isolated from Coral.</title>
        <authorList>
            <person name="Wang G."/>
        </authorList>
    </citation>
    <scope>NUCLEOTIDE SEQUENCE [LARGE SCALE GENOMIC DNA]</scope>
    <source>
        <strain evidence="2 3">C34</strain>
    </source>
</reference>
<evidence type="ECO:0000313" key="3">
    <source>
        <dbReference type="Proteomes" id="UP000253769"/>
    </source>
</evidence>
<dbReference type="RefSeq" id="WP_114694380.1">
    <property type="nucleotide sequence ID" value="NZ_QQOH01000001.1"/>
</dbReference>
<dbReference type="Pfam" id="PF07589">
    <property type="entry name" value="PEP-CTERM"/>
    <property type="match status" value="1"/>
</dbReference>
<proteinExistence type="predicted"/>
<dbReference type="EMBL" id="QQOH01000001">
    <property type="protein sequence ID" value="RDE24789.1"/>
    <property type="molecule type" value="Genomic_DNA"/>
</dbReference>
<comment type="caution">
    <text evidence="2">The sequence shown here is derived from an EMBL/GenBank/DDBJ whole genome shotgun (WGS) entry which is preliminary data.</text>
</comment>
<evidence type="ECO:0000313" key="2">
    <source>
        <dbReference type="EMBL" id="RDE24789.1"/>
    </source>
</evidence>
<keyword evidence="3" id="KW-1185">Reference proteome</keyword>
<gene>
    <name evidence="2" type="ORF">DV711_04185</name>
</gene>
<protein>
    <submittedName>
        <fullName evidence="2">PEP-CTERM sorting domain-containing protein</fullName>
    </submittedName>
</protein>
<organism evidence="2 3">
    <name type="scientific">Motiliproteus coralliicola</name>
    <dbReference type="NCBI Taxonomy" id="2283196"/>
    <lineage>
        <taxon>Bacteria</taxon>
        <taxon>Pseudomonadati</taxon>
        <taxon>Pseudomonadota</taxon>
        <taxon>Gammaproteobacteria</taxon>
        <taxon>Oceanospirillales</taxon>
        <taxon>Oceanospirillaceae</taxon>
        <taxon>Motiliproteus</taxon>
    </lineage>
</organism>